<dbReference type="RefSeq" id="WP_133284549.1">
    <property type="nucleotide sequence ID" value="NZ_SMSI01000002.1"/>
</dbReference>
<dbReference type="PANTHER" id="PTHR40547:SF1">
    <property type="entry name" value="SLL0298 PROTEIN"/>
    <property type="match status" value="1"/>
</dbReference>
<dbReference type="PANTHER" id="PTHR40547">
    <property type="entry name" value="SLL0298 PROTEIN"/>
    <property type="match status" value="1"/>
</dbReference>
<keyword evidence="1" id="KW-1133">Transmembrane helix</keyword>
<keyword evidence="1" id="KW-0472">Membrane</keyword>
<evidence type="ECO:0000256" key="1">
    <source>
        <dbReference type="SAM" id="Phobius"/>
    </source>
</evidence>
<organism evidence="3 4">
    <name type="scientific">Pseudohoeflea suaedae</name>
    <dbReference type="NCBI Taxonomy" id="877384"/>
    <lineage>
        <taxon>Bacteria</taxon>
        <taxon>Pseudomonadati</taxon>
        <taxon>Pseudomonadota</taxon>
        <taxon>Alphaproteobacteria</taxon>
        <taxon>Hyphomicrobiales</taxon>
        <taxon>Rhizobiaceae</taxon>
        <taxon>Pseudohoeflea</taxon>
    </lineage>
</organism>
<dbReference type="OrthoDB" id="7360463at2"/>
<proteinExistence type="predicted"/>
<dbReference type="Pfam" id="PF09835">
    <property type="entry name" value="DUF2062"/>
    <property type="match status" value="1"/>
</dbReference>
<feature type="transmembrane region" description="Helical" evidence="1">
    <location>
        <begin position="143"/>
        <end position="166"/>
    </location>
</feature>
<sequence>MLFRRRKPLGFWGKTRIALWPSRSFSRSARYFIKRVLRLTATPHAIAAGVAAGVFTSCTPLLGFHFVISFALAYVIGGNLVAAALGTAYGNPIFFPFIWAITYKTGNFILGEEGVREGHQLNLHALLRHLDMSQIWDPVLKPMLIGAIPLGLASALFFYVLTYWSVKTFQERRRERLANRAKTRLTNLSGKYPA</sequence>
<name>A0A4R5PJK4_9HYPH</name>
<dbReference type="InterPro" id="IPR018639">
    <property type="entry name" value="DUF2062"/>
</dbReference>
<evidence type="ECO:0000313" key="3">
    <source>
        <dbReference type="EMBL" id="TDH35849.1"/>
    </source>
</evidence>
<accession>A0A4R5PJK4</accession>
<keyword evidence="4" id="KW-1185">Reference proteome</keyword>
<dbReference type="AlphaFoldDB" id="A0A4R5PJK4"/>
<evidence type="ECO:0000259" key="2">
    <source>
        <dbReference type="Pfam" id="PF09835"/>
    </source>
</evidence>
<dbReference type="EMBL" id="SMSI01000002">
    <property type="protein sequence ID" value="TDH35849.1"/>
    <property type="molecule type" value="Genomic_DNA"/>
</dbReference>
<evidence type="ECO:0000313" key="4">
    <source>
        <dbReference type="Proteomes" id="UP000295131"/>
    </source>
</evidence>
<reference evidence="3 4" key="1">
    <citation type="journal article" date="2013" name="Int. J. Syst. Evol. Microbiol.">
        <title>Hoeflea suaedae sp. nov., an endophytic bacterium isolated from the root of the halophyte Suaeda maritima.</title>
        <authorList>
            <person name="Chung E.J."/>
            <person name="Park J.A."/>
            <person name="Pramanik P."/>
            <person name="Bibi F."/>
            <person name="Jeon C.O."/>
            <person name="Chung Y.R."/>
        </authorList>
    </citation>
    <scope>NUCLEOTIDE SEQUENCE [LARGE SCALE GENOMIC DNA]</scope>
    <source>
        <strain evidence="3 4">YC6898</strain>
    </source>
</reference>
<protein>
    <submittedName>
        <fullName evidence="3">DUF2062 domain-containing protein</fullName>
    </submittedName>
</protein>
<comment type="caution">
    <text evidence="3">The sequence shown here is derived from an EMBL/GenBank/DDBJ whole genome shotgun (WGS) entry which is preliminary data.</text>
</comment>
<feature type="transmembrane region" description="Helical" evidence="1">
    <location>
        <begin position="36"/>
        <end position="56"/>
    </location>
</feature>
<keyword evidence="1" id="KW-0812">Transmembrane</keyword>
<dbReference type="Proteomes" id="UP000295131">
    <property type="component" value="Unassembled WGS sequence"/>
</dbReference>
<feature type="domain" description="DUF2062" evidence="2">
    <location>
        <begin position="27"/>
        <end position="174"/>
    </location>
</feature>
<gene>
    <name evidence="3" type="ORF">E2A64_11035</name>
</gene>